<evidence type="ECO:0000313" key="7">
    <source>
        <dbReference type="Proteomes" id="UP001431656"/>
    </source>
</evidence>
<evidence type="ECO:0000256" key="3">
    <source>
        <dbReference type="ARBA" id="ARBA00022989"/>
    </source>
</evidence>
<keyword evidence="2" id="KW-0812">Transmembrane</keyword>
<gene>
    <name evidence="6" type="ORF">brsh051_27620</name>
</gene>
<dbReference type="KEGG" id="broo:brsh051_27620"/>
<proteinExistence type="predicted"/>
<sequence>MSLLRFAGRALFSSYFVADGVQMVVKPDKNANEVSDTIEAIVPIVQSFLPPDVADKVPAQARTWTRILGATQIIGGVAYATGIARRPGAALLSLATLPRVVSAARAGAEDRSDLFVQLALFGGALVATRDTAGRPGLAWRAEQSRKAAEQRVDQSRKSVQQHAEAVGKDVKRAQKKAQAKARKASKKVQAQVKDVLN</sequence>
<evidence type="ECO:0000313" key="6">
    <source>
        <dbReference type="EMBL" id="BEH03481.1"/>
    </source>
</evidence>
<keyword evidence="3" id="KW-1133">Transmembrane helix</keyword>
<keyword evidence="7" id="KW-1185">Reference proteome</keyword>
<dbReference type="EMBL" id="AP028056">
    <property type="protein sequence ID" value="BEH03481.1"/>
    <property type="molecule type" value="Genomic_DNA"/>
</dbReference>
<feature type="compositionally biased region" description="Basic residues" evidence="5">
    <location>
        <begin position="173"/>
        <end position="186"/>
    </location>
</feature>
<accession>A0AAN0K802</accession>
<name>A0AAN0K802_9ACTN</name>
<dbReference type="RefSeq" id="WP_286266019.1">
    <property type="nucleotide sequence ID" value="NZ_AP028056.1"/>
</dbReference>
<dbReference type="Proteomes" id="UP001431656">
    <property type="component" value="Chromosome"/>
</dbReference>
<evidence type="ECO:0008006" key="8">
    <source>
        <dbReference type="Google" id="ProtNLM"/>
    </source>
</evidence>
<reference evidence="6" key="1">
    <citation type="journal article" date="2024" name="Int. J. Syst. Evol. Microbiol.">
        <title>Brooklawnia propionicigenes sp. nov., a facultatively anaerobic, propionate-producing bacterium isolated from a methanogenic reactor treating waste from cattle farms.</title>
        <authorList>
            <person name="Akita Y."/>
            <person name="Ueki A."/>
            <person name="Tonouchi A."/>
            <person name="Sugawara Y."/>
            <person name="Honma S."/>
            <person name="Kaku N."/>
            <person name="Ueki K."/>
        </authorList>
    </citation>
    <scope>NUCLEOTIDE SEQUENCE</scope>
    <source>
        <strain evidence="6">SH051</strain>
    </source>
</reference>
<evidence type="ECO:0000256" key="1">
    <source>
        <dbReference type="ARBA" id="ARBA00004141"/>
    </source>
</evidence>
<protein>
    <recommendedName>
        <fullName evidence="8">DoxX family protein</fullName>
    </recommendedName>
</protein>
<organism evidence="6 7">
    <name type="scientific">Brooklawnia propionicigenes</name>
    <dbReference type="NCBI Taxonomy" id="3041175"/>
    <lineage>
        <taxon>Bacteria</taxon>
        <taxon>Bacillati</taxon>
        <taxon>Actinomycetota</taxon>
        <taxon>Actinomycetes</taxon>
        <taxon>Propionibacteriales</taxon>
        <taxon>Propionibacteriaceae</taxon>
        <taxon>Brooklawnia</taxon>
    </lineage>
</organism>
<keyword evidence="4" id="KW-0472">Membrane</keyword>
<comment type="subcellular location">
    <subcellularLocation>
        <location evidence="1">Membrane</location>
        <topology evidence="1">Multi-pass membrane protein</topology>
    </subcellularLocation>
</comment>
<evidence type="ECO:0000256" key="4">
    <source>
        <dbReference type="ARBA" id="ARBA00023136"/>
    </source>
</evidence>
<feature type="compositionally biased region" description="Low complexity" evidence="5">
    <location>
        <begin position="187"/>
        <end position="197"/>
    </location>
</feature>
<dbReference type="InterPro" id="IPR032808">
    <property type="entry name" value="DoxX"/>
</dbReference>
<feature type="region of interest" description="Disordered" evidence="5">
    <location>
        <begin position="148"/>
        <end position="197"/>
    </location>
</feature>
<evidence type="ECO:0000256" key="2">
    <source>
        <dbReference type="ARBA" id="ARBA00022692"/>
    </source>
</evidence>
<dbReference type="Pfam" id="PF07681">
    <property type="entry name" value="DoxX"/>
    <property type="match status" value="1"/>
</dbReference>
<dbReference type="AlphaFoldDB" id="A0AAN0K802"/>
<dbReference type="GO" id="GO:0016020">
    <property type="term" value="C:membrane"/>
    <property type="evidence" value="ECO:0007669"/>
    <property type="project" value="UniProtKB-SubCell"/>
</dbReference>
<evidence type="ECO:0000256" key="5">
    <source>
        <dbReference type="SAM" id="MobiDB-lite"/>
    </source>
</evidence>